<proteinExistence type="predicted"/>
<gene>
    <name evidence="2" type="ORF">GAK29_00957</name>
</gene>
<feature type="signal peptide" evidence="1">
    <location>
        <begin position="1"/>
        <end position="18"/>
    </location>
</feature>
<protein>
    <submittedName>
        <fullName evidence="2">Uncharacterized protein</fullName>
    </submittedName>
</protein>
<reference evidence="3" key="1">
    <citation type="journal article" date="2020" name="MBio">
        <title>Horizontal gene transfer to a defensive symbiont with a reduced genome amongst a multipartite beetle microbiome.</title>
        <authorList>
            <person name="Waterworth S.C."/>
            <person name="Florez L.V."/>
            <person name="Rees E.R."/>
            <person name="Hertweck C."/>
            <person name="Kaltenpoth M."/>
            <person name="Kwan J.C."/>
        </authorList>
    </citation>
    <scope>NUCLEOTIDE SEQUENCE [LARGE SCALE GENOMIC DNA]</scope>
</reference>
<evidence type="ECO:0000256" key="1">
    <source>
        <dbReference type="SAM" id="SignalP"/>
    </source>
</evidence>
<keyword evidence="1" id="KW-0732">Signal</keyword>
<dbReference type="Proteomes" id="UP000490535">
    <property type="component" value="Unassembled WGS sequence"/>
</dbReference>
<accession>A0A833PID2</accession>
<name>A0A833PID2_ACIBZ</name>
<sequence length="167" mass="19283">MRLFLLLITLLLSVNVYAGADGSKTEFESIDALEALLLNAGIINQDYKIVDNQAFDDYLHQVFLKQANQGLPYRINKHVELKKIRIEGRNLITYMEVDDDSIQFIPRFHSDEIQSRLKWGACNDDIGSSRVFKQAEGFKVIQILGSKQDPELFKFEMFLKQCDDVYN</sequence>
<dbReference type="EMBL" id="WNDP01000015">
    <property type="protein sequence ID" value="KAF1026990.1"/>
    <property type="molecule type" value="Genomic_DNA"/>
</dbReference>
<evidence type="ECO:0000313" key="2">
    <source>
        <dbReference type="EMBL" id="KAF1026990.1"/>
    </source>
</evidence>
<organism evidence="2 3">
    <name type="scientific">Acinetobacter bereziniae</name>
    <name type="common">Acinetobacter genomosp. 10</name>
    <dbReference type="NCBI Taxonomy" id="106648"/>
    <lineage>
        <taxon>Bacteria</taxon>
        <taxon>Pseudomonadati</taxon>
        <taxon>Pseudomonadota</taxon>
        <taxon>Gammaproteobacteria</taxon>
        <taxon>Moraxellales</taxon>
        <taxon>Moraxellaceae</taxon>
        <taxon>Acinetobacter</taxon>
    </lineage>
</organism>
<dbReference type="AlphaFoldDB" id="A0A833PID2"/>
<evidence type="ECO:0000313" key="3">
    <source>
        <dbReference type="Proteomes" id="UP000490535"/>
    </source>
</evidence>
<comment type="caution">
    <text evidence="2">The sequence shown here is derived from an EMBL/GenBank/DDBJ whole genome shotgun (WGS) entry which is preliminary data.</text>
</comment>
<feature type="chain" id="PRO_5032747166" evidence="1">
    <location>
        <begin position="19"/>
        <end position="167"/>
    </location>
</feature>